<dbReference type="FunCoup" id="A0A517SMH7">
    <property type="interactions" value="19"/>
</dbReference>
<dbReference type="OrthoDB" id="229752at2"/>
<dbReference type="EMBL" id="CP036271">
    <property type="protein sequence ID" value="QDT57334.1"/>
    <property type="molecule type" value="Genomic_DNA"/>
</dbReference>
<dbReference type="InterPro" id="IPR002372">
    <property type="entry name" value="PQQ_rpt_dom"/>
</dbReference>
<name>A0A517SMH7_9PLAN</name>
<organism evidence="3 4">
    <name type="scientific">Caulifigura coniformis</name>
    <dbReference type="NCBI Taxonomy" id="2527983"/>
    <lineage>
        <taxon>Bacteria</taxon>
        <taxon>Pseudomonadati</taxon>
        <taxon>Planctomycetota</taxon>
        <taxon>Planctomycetia</taxon>
        <taxon>Planctomycetales</taxon>
        <taxon>Planctomycetaceae</taxon>
        <taxon>Caulifigura</taxon>
    </lineage>
</organism>
<gene>
    <name evidence="3" type="ORF">Pan44_54020</name>
</gene>
<dbReference type="InterPro" id="IPR015943">
    <property type="entry name" value="WD40/YVTN_repeat-like_dom_sf"/>
</dbReference>
<evidence type="ECO:0000259" key="2">
    <source>
        <dbReference type="Pfam" id="PF13360"/>
    </source>
</evidence>
<dbReference type="PANTHER" id="PTHR34512">
    <property type="entry name" value="CELL SURFACE PROTEIN"/>
    <property type="match status" value="1"/>
</dbReference>
<keyword evidence="4" id="KW-1185">Reference proteome</keyword>
<dbReference type="InterPro" id="IPR011047">
    <property type="entry name" value="Quinoprotein_ADH-like_sf"/>
</dbReference>
<protein>
    <submittedName>
        <fullName evidence="3">Outer membrane biogenesis protein BamB</fullName>
    </submittedName>
</protein>
<dbReference type="PANTHER" id="PTHR34512:SF30">
    <property type="entry name" value="OUTER MEMBRANE PROTEIN ASSEMBLY FACTOR BAMB"/>
    <property type="match status" value="1"/>
</dbReference>
<dbReference type="Gene3D" id="2.40.10.480">
    <property type="match status" value="1"/>
</dbReference>
<dbReference type="Pfam" id="PF13360">
    <property type="entry name" value="PQQ_2"/>
    <property type="match status" value="1"/>
</dbReference>
<keyword evidence="1" id="KW-0732">Signal</keyword>
<feature type="domain" description="Pyrrolo-quinoline quinone repeat" evidence="2">
    <location>
        <begin position="96"/>
        <end position="352"/>
    </location>
</feature>
<dbReference type="Gene3D" id="2.130.10.10">
    <property type="entry name" value="YVTN repeat-like/Quinoprotein amine dehydrogenase"/>
    <property type="match status" value="1"/>
</dbReference>
<feature type="signal peptide" evidence="1">
    <location>
        <begin position="1"/>
        <end position="25"/>
    </location>
</feature>
<reference evidence="3 4" key="1">
    <citation type="submission" date="2019-02" db="EMBL/GenBank/DDBJ databases">
        <title>Deep-cultivation of Planctomycetes and their phenomic and genomic characterization uncovers novel biology.</title>
        <authorList>
            <person name="Wiegand S."/>
            <person name="Jogler M."/>
            <person name="Boedeker C."/>
            <person name="Pinto D."/>
            <person name="Vollmers J."/>
            <person name="Rivas-Marin E."/>
            <person name="Kohn T."/>
            <person name="Peeters S.H."/>
            <person name="Heuer A."/>
            <person name="Rast P."/>
            <person name="Oberbeckmann S."/>
            <person name="Bunk B."/>
            <person name="Jeske O."/>
            <person name="Meyerdierks A."/>
            <person name="Storesund J.E."/>
            <person name="Kallscheuer N."/>
            <person name="Luecker S."/>
            <person name="Lage O.M."/>
            <person name="Pohl T."/>
            <person name="Merkel B.J."/>
            <person name="Hornburger P."/>
            <person name="Mueller R.-W."/>
            <person name="Bruemmer F."/>
            <person name="Labrenz M."/>
            <person name="Spormann A.M."/>
            <person name="Op den Camp H."/>
            <person name="Overmann J."/>
            <person name="Amann R."/>
            <person name="Jetten M.S.M."/>
            <person name="Mascher T."/>
            <person name="Medema M.H."/>
            <person name="Devos D.P."/>
            <person name="Kaster A.-K."/>
            <person name="Ovreas L."/>
            <person name="Rohde M."/>
            <person name="Galperin M.Y."/>
            <person name="Jogler C."/>
        </authorList>
    </citation>
    <scope>NUCLEOTIDE SEQUENCE [LARGE SCALE GENOMIC DNA]</scope>
    <source>
        <strain evidence="3 4">Pan44</strain>
    </source>
</reference>
<dbReference type="AlphaFoldDB" id="A0A517SMH7"/>
<proteinExistence type="predicted"/>
<evidence type="ECO:0000256" key="1">
    <source>
        <dbReference type="SAM" id="SignalP"/>
    </source>
</evidence>
<evidence type="ECO:0000313" key="3">
    <source>
        <dbReference type="EMBL" id="QDT57334.1"/>
    </source>
</evidence>
<sequence length="443" mass="47405" precursor="true">MNALKHFGQAVAAITVASVVHSATAAAPDTWPTFRGPGRTAVSPDTNLLEKWPEDGPPLVWRTTGVGRGFSSLAIVDGKVYTFGDTLSEGAPDDSEYLQCFDQKTGKRLWLHKTTPLWTGQKNIGWQSPRSTPTVDGDRVYVLSPAGVLVACKSADGTEIFRVDLVGQYGGKKADSWGYSESPLIDGEKVIVTPGGESTTMVAFDKKTGKEIWKNVREGDIGAGHASVVTSDIGGTKVYVTTTGSGALGVRAEDGKVLWSYPIEKTTAVIPTPIIRGDLVFFAMGYNTGGGALLKQVPQANKDVKIEPVYDLKPELKNKHGGVVLVGDYLYADRDDKGLPYCAEFMTGKIVWPEKRGSGKKSAAIAAADGHLYIRYQDGVMVLAKADPSGYQEVGSFTPPGSGERSSWAHPVIVDGMLFIRENDSIMCYDVRDKSSGSSAASQ</sequence>
<evidence type="ECO:0000313" key="4">
    <source>
        <dbReference type="Proteomes" id="UP000315700"/>
    </source>
</evidence>
<dbReference type="Proteomes" id="UP000315700">
    <property type="component" value="Chromosome"/>
</dbReference>
<dbReference type="InParanoid" id="A0A517SMH7"/>
<dbReference type="SUPFAM" id="SSF50998">
    <property type="entry name" value="Quinoprotein alcohol dehydrogenase-like"/>
    <property type="match status" value="1"/>
</dbReference>
<feature type="chain" id="PRO_5021975150" evidence="1">
    <location>
        <begin position="26"/>
        <end position="443"/>
    </location>
</feature>
<dbReference type="RefSeq" id="WP_145034688.1">
    <property type="nucleotide sequence ID" value="NZ_CP036271.1"/>
</dbReference>
<accession>A0A517SMH7</accession>
<dbReference type="KEGG" id="ccos:Pan44_54020"/>